<evidence type="ECO:0000259" key="13">
    <source>
        <dbReference type="PROSITE" id="PS50893"/>
    </source>
</evidence>
<comment type="similarity">
    <text evidence="2">Belongs to the ABC transporter superfamily. ABCC family. Conjugate transporter (TC 3.A.1.208) subfamily.</text>
</comment>
<dbReference type="InterPro" id="IPR044746">
    <property type="entry name" value="ABCC_6TM_D1"/>
</dbReference>
<dbReference type="InterPro" id="IPR011527">
    <property type="entry name" value="ABC1_TM_dom"/>
</dbReference>
<dbReference type="OrthoDB" id="6500128at2759"/>
<dbReference type="PANTHER" id="PTHR24223:SF399">
    <property type="entry name" value="ABC TRANSPORTER ATNG"/>
    <property type="match status" value="1"/>
</dbReference>
<evidence type="ECO:0000256" key="10">
    <source>
        <dbReference type="ARBA" id="ARBA00023180"/>
    </source>
</evidence>
<dbReference type="GO" id="GO:0005524">
    <property type="term" value="F:ATP binding"/>
    <property type="evidence" value="ECO:0007669"/>
    <property type="project" value="UniProtKB-KW"/>
</dbReference>
<feature type="region of interest" description="Disordered" evidence="11">
    <location>
        <begin position="574"/>
        <end position="599"/>
    </location>
</feature>
<dbReference type="Pfam" id="PF24357">
    <property type="entry name" value="TMD0_ABC"/>
    <property type="match status" value="1"/>
</dbReference>
<keyword evidence="9 12" id="KW-0472">Membrane</keyword>
<feature type="transmembrane region" description="Helical" evidence="12">
    <location>
        <begin position="951"/>
        <end position="972"/>
    </location>
</feature>
<dbReference type="PROSITE" id="PS50929">
    <property type="entry name" value="ABC_TM1F"/>
    <property type="match status" value="2"/>
</dbReference>
<organism evidence="15 16">
    <name type="scientific">Aspergillus taichungensis</name>
    <dbReference type="NCBI Taxonomy" id="482145"/>
    <lineage>
        <taxon>Eukaryota</taxon>
        <taxon>Fungi</taxon>
        <taxon>Dikarya</taxon>
        <taxon>Ascomycota</taxon>
        <taxon>Pezizomycotina</taxon>
        <taxon>Eurotiomycetes</taxon>
        <taxon>Eurotiomycetidae</taxon>
        <taxon>Eurotiales</taxon>
        <taxon>Aspergillaceae</taxon>
        <taxon>Aspergillus</taxon>
        <taxon>Aspergillus subgen. Circumdati</taxon>
    </lineage>
</organism>
<proteinExistence type="inferred from homology"/>
<dbReference type="InterPro" id="IPR027417">
    <property type="entry name" value="P-loop_NTPase"/>
</dbReference>
<feature type="transmembrane region" description="Helical" evidence="12">
    <location>
        <begin position="98"/>
        <end position="120"/>
    </location>
</feature>
<keyword evidence="5 12" id="KW-0812">Transmembrane</keyword>
<sequence length="1467" mass="162132">MECSWKSDNVLGPSVSRCRGGFDFTLLFEQAIFSTIPSVLLLVTCAWRVRRIYRRPQKTVSSLSTALKYSKQVPIWCFAATQLALVVVWASPKFHPTRLSLAASTLSLAGALALSVVSFLEHDRSVRPSSLLSIYLFFSVLLDAPQARTLCLRDRHSPPTALFLAGLVFKFCVFLLEVVEKRPFLKIPYQSWPPEALAGTLNRNVFWWLNPLFLRGYSGALILADLFYLDPALTSDNVHSRFRQTWDAEVNKRSPYGLIKVTTRCLWRQMMATVVPRLLLVGLKLCQPFLTHRAVSLLSEPDSQSKTNTGRALIGATALMYAGIAFSTARYKQNTNRLLSMVRCGLVGLIYDATLQLPTFSAGRSAAVTLMSTDVERIVSGLQLIDSLWAGPIEFAISIYLLYQQIGVFCVTSVVLAFVFVSFPLLLAGITANAQKNWMQAVEDRVATTASSLSQMRGIKMLGWSEQAKAILHDLRVRELDVSVQFRRISTITLATTGFLRTSIPAATFIIYMLVTQANSHISLDPALAFTSLSLISLLTDPLKLVCRAITPVAASGGCFQRIQEYLNQVNPTQRDMRDSCSEGSGTDSGHVRSQKDDSHVQVDLREIYSVPDNQSSGCSPEKMPEDCLLQIQNADFVYDQPHSTGPNALHNITLCLQRGLMVILGPVGSGKSTLLLGMLDELRLTKGSLRRTPSQQMAYCAQNPWIPHSSIREIISGDAGFDRSWYSTVLRACALERDIQQMSQKDHTLAGNQGARLSGGQRQRLSLARAVYSRREILLLDDTLSAVDASTEQVIAENLFGANGLCRQMGMTVVLATNTARYAHQADHVVIMQSPGGILKQGRPSEVDLDDIGPLVSSPAHSAGRSTEVIIADEFPHAESSGERHPDSWRRTGDRQVYWYYSCSLGQAITIGIAVGLSIAVFTMKFPTVLLNWWSSAEEQDPGAETSMYAGIYGGLSIVNMISFFVTSYLLEMVASRRSSIALHAKLLRTVMVAPLWLFSTDCGSLINRFSQDMSLIDMELPGDLVDFLFTFGVCIMEAGLVASASRWVALAYPVLLAVLYLIQKFYLRTSRQMRLLDLEVKSPLYAHFLETLEGLTTIRAFGWQSFSTAQNIHHLDNSQRPFYLMYSIQQWLTFVLDMIVTVLATFVMALATQVTGSSAGSLGVSLVSILSFSQNLCYLIQSWTRLETSIGAVARVKQLEEDTPSENTQHEQQQEPPAQWPPNGTIQFSNITASYSATAEPVLKELSLSIAPGQKVGICGRTGSGKSTLILALLRLIDLTEGEISIDGIPLSVTPRDTLRRRAITAMPQDPLILPGSTRSNMDPFSQYAEEAIISALEKVQLWSTISARGGLDASADSLALSRGQQQLFCLARVLLSESPIVVFDEVTANVDRDTAARVMEIINTRFVGRTVLVIAHQLWTIRQSDQIAVLEQGRLVELGDPEELLQQDTAFRRLWRKHHAEGDS</sequence>
<dbReference type="InterPro" id="IPR044726">
    <property type="entry name" value="ABCC_6TM_D2"/>
</dbReference>
<feature type="transmembrane region" description="Helical" evidence="12">
    <location>
        <begin position="312"/>
        <end position="331"/>
    </location>
</feature>
<evidence type="ECO:0000256" key="4">
    <source>
        <dbReference type="ARBA" id="ARBA00022475"/>
    </source>
</evidence>
<evidence type="ECO:0000256" key="1">
    <source>
        <dbReference type="ARBA" id="ARBA00004651"/>
    </source>
</evidence>
<comment type="subcellular location">
    <subcellularLocation>
        <location evidence="1">Cell membrane</location>
        <topology evidence="1">Multi-pass membrane protein</topology>
    </subcellularLocation>
</comment>
<evidence type="ECO:0000259" key="14">
    <source>
        <dbReference type="PROSITE" id="PS50929"/>
    </source>
</evidence>
<dbReference type="GO" id="GO:0005886">
    <property type="term" value="C:plasma membrane"/>
    <property type="evidence" value="ECO:0007669"/>
    <property type="project" value="UniProtKB-SubCell"/>
</dbReference>
<accession>A0A2J5I9M4</accession>
<keyword evidence="8 12" id="KW-1133">Transmembrane helix</keyword>
<dbReference type="Pfam" id="PF00005">
    <property type="entry name" value="ABC_tran"/>
    <property type="match status" value="2"/>
</dbReference>
<evidence type="ECO:0000256" key="12">
    <source>
        <dbReference type="SAM" id="Phobius"/>
    </source>
</evidence>
<dbReference type="InterPro" id="IPR017871">
    <property type="entry name" value="ABC_transporter-like_CS"/>
</dbReference>
<dbReference type="CDD" id="cd18579">
    <property type="entry name" value="ABC_6TM_ABCC_D1"/>
    <property type="match status" value="1"/>
</dbReference>
<dbReference type="PROSITE" id="PS50893">
    <property type="entry name" value="ABC_TRANSPORTER_2"/>
    <property type="match status" value="2"/>
</dbReference>
<dbReference type="InterPro" id="IPR036640">
    <property type="entry name" value="ABC1_TM_sf"/>
</dbReference>
<dbReference type="InterPro" id="IPR003593">
    <property type="entry name" value="AAA+_ATPase"/>
</dbReference>
<feature type="transmembrane region" description="Helical" evidence="12">
    <location>
        <begin position="899"/>
        <end position="925"/>
    </location>
</feature>
<dbReference type="SUPFAM" id="SSF90123">
    <property type="entry name" value="ABC transporter transmembrane region"/>
    <property type="match status" value="2"/>
</dbReference>
<keyword evidence="4" id="KW-1003">Cell membrane</keyword>
<dbReference type="GO" id="GO:0140359">
    <property type="term" value="F:ABC-type transporter activity"/>
    <property type="evidence" value="ECO:0007669"/>
    <property type="project" value="InterPro"/>
</dbReference>
<feature type="domain" description="ABC transporter" evidence="13">
    <location>
        <begin position="630"/>
        <end position="861"/>
    </location>
</feature>
<keyword evidence="10" id="KW-0325">Glycoprotein</keyword>
<reference evidence="16" key="1">
    <citation type="submission" date="2017-12" db="EMBL/GenBank/DDBJ databases">
        <authorList>
            <consortium name="DOE Joint Genome Institute"/>
            <person name="Mondo S.J."/>
            <person name="Kjaerbolling I."/>
            <person name="Vesth T.C."/>
            <person name="Frisvad J.C."/>
            <person name="Nybo J.L."/>
            <person name="Theobald S."/>
            <person name="Kuo A."/>
            <person name="Bowyer P."/>
            <person name="Matsuda Y."/>
            <person name="Lyhne E.K."/>
            <person name="Kogle M.E."/>
            <person name="Clum A."/>
            <person name="Lipzen A."/>
            <person name="Salamov A."/>
            <person name="Ngan C.Y."/>
            <person name="Daum C."/>
            <person name="Chiniquy J."/>
            <person name="Barry K."/>
            <person name="LaButti K."/>
            <person name="Haridas S."/>
            <person name="Simmons B.A."/>
            <person name="Magnuson J.K."/>
            <person name="Mortensen U.H."/>
            <person name="Larsen T.O."/>
            <person name="Grigoriev I.V."/>
            <person name="Baker S.E."/>
            <person name="Andersen M.R."/>
            <person name="Nordberg H.P."/>
            <person name="Cantor M.N."/>
            <person name="Hua S.X."/>
        </authorList>
    </citation>
    <scope>NUCLEOTIDE SEQUENCE [LARGE SCALE GENOMIC DNA]</scope>
    <source>
        <strain evidence="16">IBT 19404</strain>
    </source>
</reference>
<feature type="transmembrane region" description="Helical" evidence="12">
    <location>
        <begin position="1052"/>
        <end position="1069"/>
    </location>
</feature>
<dbReference type="CDD" id="cd03244">
    <property type="entry name" value="ABCC_MRP_domain2"/>
    <property type="match status" value="1"/>
</dbReference>
<dbReference type="CDD" id="cd18580">
    <property type="entry name" value="ABC_6TM_ABCC_D2"/>
    <property type="match status" value="1"/>
</dbReference>
<feature type="domain" description="ABC transporter" evidence="13">
    <location>
        <begin position="1228"/>
        <end position="1460"/>
    </location>
</feature>
<protein>
    <submittedName>
        <fullName evidence="15">P-loop containing nucleoside triphosphate hydrolase protein</fullName>
    </submittedName>
</protein>
<feature type="region of interest" description="Disordered" evidence="11">
    <location>
        <begin position="1202"/>
        <end position="1224"/>
    </location>
</feature>
<feature type="compositionally biased region" description="Basic and acidic residues" evidence="11">
    <location>
        <begin position="590"/>
        <end position="599"/>
    </location>
</feature>
<dbReference type="Pfam" id="PF00664">
    <property type="entry name" value="ABC_membrane"/>
    <property type="match status" value="2"/>
</dbReference>
<evidence type="ECO:0000256" key="6">
    <source>
        <dbReference type="ARBA" id="ARBA00022741"/>
    </source>
</evidence>
<evidence type="ECO:0000256" key="5">
    <source>
        <dbReference type="ARBA" id="ARBA00022692"/>
    </source>
</evidence>
<feature type="transmembrane region" description="Helical" evidence="12">
    <location>
        <begin position="1133"/>
        <end position="1154"/>
    </location>
</feature>
<keyword evidence="16" id="KW-1185">Reference proteome</keyword>
<dbReference type="SMART" id="SM00382">
    <property type="entry name" value="AAA"/>
    <property type="match status" value="2"/>
</dbReference>
<dbReference type="EMBL" id="KZ559497">
    <property type="protein sequence ID" value="PLN86734.1"/>
    <property type="molecule type" value="Genomic_DNA"/>
</dbReference>
<dbReference type="FunFam" id="1.20.1560.10:FF:000066">
    <property type="entry name" value="ABC multidrug transporter (Eurofung)"/>
    <property type="match status" value="1"/>
</dbReference>
<evidence type="ECO:0000256" key="11">
    <source>
        <dbReference type="SAM" id="MobiDB-lite"/>
    </source>
</evidence>
<dbReference type="Proteomes" id="UP000235023">
    <property type="component" value="Unassembled WGS sequence"/>
</dbReference>
<dbReference type="InterPro" id="IPR056227">
    <property type="entry name" value="TMD0_ABC"/>
</dbReference>
<feature type="transmembrane region" description="Helical" evidence="12">
    <location>
        <begin position="1026"/>
        <end position="1046"/>
    </location>
</feature>
<keyword evidence="7" id="KW-0067">ATP-binding</keyword>
<gene>
    <name evidence="15" type="ORF">BDW42DRAFT_158427</name>
</gene>
<dbReference type="PANTHER" id="PTHR24223">
    <property type="entry name" value="ATP-BINDING CASSETTE SUB-FAMILY C"/>
    <property type="match status" value="1"/>
</dbReference>
<dbReference type="FunFam" id="3.40.50.300:FF:000838">
    <property type="entry name" value="ABC multidrug transporter (Eurofung)"/>
    <property type="match status" value="1"/>
</dbReference>
<dbReference type="GO" id="GO:0016887">
    <property type="term" value="F:ATP hydrolysis activity"/>
    <property type="evidence" value="ECO:0007669"/>
    <property type="project" value="InterPro"/>
</dbReference>
<dbReference type="PROSITE" id="PS00211">
    <property type="entry name" value="ABC_TRANSPORTER_1"/>
    <property type="match status" value="1"/>
</dbReference>
<dbReference type="Gene3D" id="3.40.50.300">
    <property type="entry name" value="P-loop containing nucleotide triphosphate hydrolases"/>
    <property type="match status" value="2"/>
</dbReference>
<dbReference type="SUPFAM" id="SSF52540">
    <property type="entry name" value="P-loop containing nucleoside triphosphate hydrolases"/>
    <property type="match status" value="2"/>
</dbReference>
<feature type="transmembrane region" description="Helical" evidence="12">
    <location>
        <begin position="73"/>
        <end position="92"/>
    </location>
</feature>
<feature type="transmembrane region" description="Helical" evidence="12">
    <location>
        <begin position="31"/>
        <end position="49"/>
    </location>
</feature>
<evidence type="ECO:0000256" key="3">
    <source>
        <dbReference type="ARBA" id="ARBA00022448"/>
    </source>
</evidence>
<evidence type="ECO:0000313" key="15">
    <source>
        <dbReference type="EMBL" id="PLN86734.1"/>
    </source>
</evidence>
<keyword evidence="15" id="KW-0378">Hydrolase</keyword>
<evidence type="ECO:0000256" key="2">
    <source>
        <dbReference type="ARBA" id="ARBA00009726"/>
    </source>
</evidence>
<name>A0A2J5I9M4_9EURO</name>
<dbReference type="InterPro" id="IPR003439">
    <property type="entry name" value="ABC_transporter-like_ATP-bd"/>
</dbReference>
<feature type="transmembrane region" description="Helical" evidence="12">
    <location>
        <begin position="406"/>
        <end position="430"/>
    </location>
</feature>
<evidence type="ECO:0000256" key="9">
    <source>
        <dbReference type="ARBA" id="ARBA00023136"/>
    </source>
</evidence>
<evidence type="ECO:0000256" key="7">
    <source>
        <dbReference type="ARBA" id="ARBA00022840"/>
    </source>
</evidence>
<feature type="domain" description="ABC transmembrane type-1" evidence="14">
    <location>
        <begin position="912"/>
        <end position="1190"/>
    </location>
</feature>
<feature type="transmembrane region" description="Helical" evidence="12">
    <location>
        <begin position="160"/>
        <end position="179"/>
    </location>
</feature>
<dbReference type="InterPro" id="IPR050173">
    <property type="entry name" value="ABC_transporter_C-like"/>
</dbReference>
<keyword evidence="3" id="KW-0813">Transport</keyword>
<evidence type="ECO:0000313" key="16">
    <source>
        <dbReference type="Proteomes" id="UP000235023"/>
    </source>
</evidence>
<dbReference type="FunFam" id="1.20.1560.10:FF:000055">
    <property type="entry name" value="ABC multidrug transporter (Eurofung)"/>
    <property type="match status" value="1"/>
</dbReference>
<dbReference type="Gene3D" id="1.20.1560.10">
    <property type="entry name" value="ABC transporter type 1, transmembrane domain"/>
    <property type="match status" value="2"/>
</dbReference>
<evidence type="ECO:0000256" key="8">
    <source>
        <dbReference type="ARBA" id="ARBA00022989"/>
    </source>
</evidence>
<feature type="domain" description="ABC transmembrane type-1" evidence="14">
    <location>
        <begin position="278"/>
        <end position="555"/>
    </location>
</feature>
<keyword evidence="6" id="KW-0547">Nucleotide-binding</keyword>